<name>A0AAU1TX86_9ACTN</name>
<organism evidence="1">
    <name type="scientific">Streptomyces sp. NBC_00119</name>
    <dbReference type="NCBI Taxonomy" id="2975659"/>
    <lineage>
        <taxon>Bacteria</taxon>
        <taxon>Bacillati</taxon>
        <taxon>Actinomycetota</taxon>
        <taxon>Actinomycetes</taxon>
        <taxon>Kitasatosporales</taxon>
        <taxon>Streptomycetaceae</taxon>
        <taxon>Streptomyces</taxon>
    </lineage>
</organism>
<sequence length="93" mass="9651">MARHVAKAGPGRSARTSLIRALTTAAPTDVSNQPLTSTPHGFRRLLITEAIRTGLPAHIAAVICGHQVLDTTMGSAAIHSDDVIAPPPGLQRA</sequence>
<proteinExistence type="predicted"/>
<protein>
    <recommendedName>
        <fullName evidence="2">Tyr recombinase domain-containing protein</fullName>
    </recommendedName>
</protein>
<dbReference type="SUPFAM" id="SSF56349">
    <property type="entry name" value="DNA breaking-rejoining enzymes"/>
    <property type="match status" value="1"/>
</dbReference>
<evidence type="ECO:0008006" key="2">
    <source>
        <dbReference type="Google" id="ProtNLM"/>
    </source>
</evidence>
<gene>
    <name evidence="1" type="ORF">OHU69_01965</name>
</gene>
<accession>A0AAU1TX86</accession>
<dbReference type="AlphaFoldDB" id="A0AAU1TX86"/>
<reference evidence="1" key="1">
    <citation type="submission" date="2022-10" db="EMBL/GenBank/DDBJ databases">
        <title>The complete genomes of actinobacterial strains from the NBC collection.</title>
        <authorList>
            <person name="Joergensen T.S."/>
            <person name="Alvarez Arevalo M."/>
            <person name="Sterndorff E.B."/>
            <person name="Faurdal D."/>
            <person name="Vuksanovic O."/>
            <person name="Mourched A.-S."/>
            <person name="Charusanti P."/>
            <person name="Shaw S."/>
            <person name="Blin K."/>
            <person name="Weber T."/>
        </authorList>
    </citation>
    <scope>NUCLEOTIDE SEQUENCE</scope>
    <source>
        <strain evidence="1">NBC_00119</strain>
    </source>
</reference>
<dbReference type="InterPro" id="IPR011010">
    <property type="entry name" value="DNA_brk_join_enz"/>
</dbReference>
<dbReference type="EMBL" id="CP108195">
    <property type="protein sequence ID" value="WTS09979.1"/>
    <property type="molecule type" value="Genomic_DNA"/>
</dbReference>
<evidence type="ECO:0000313" key="1">
    <source>
        <dbReference type="EMBL" id="WTS09979.1"/>
    </source>
</evidence>
<dbReference type="GO" id="GO:0003677">
    <property type="term" value="F:DNA binding"/>
    <property type="evidence" value="ECO:0007669"/>
    <property type="project" value="InterPro"/>
</dbReference>